<dbReference type="STRING" id="1447875.A0A2B7WE37"/>
<name>A0A2B7WE37_9EURO</name>
<dbReference type="OrthoDB" id="3796472at2759"/>
<gene>
    <name evidence="1" type="ORF">AJ79_10358</name>
</gene>
<evidence type="ECO:0000313" key="1">
    <source>
        <dbReference type="EMBL" id="PGG94925.1"/>
    </source>
</evidence>
<accession>A0A2B7WE37</accession>
<keyword evidence="2" id="KW-1185">Reference proteome</keyword>
<dbReference type="EMBL" id="PDNB01000521">
    <property type="protein sequence ID" value="PGG94925.1"/>
    <property type="molecule type" value="Genomic_DNA"/>
</dbReference>
<reference evidence="1 2" key="1">
    <citation type="submission" date="2017-10" db="EMBL/GenBank/DDBJ databases">
        <title>Comparative genomics in systemic dimorphic fungi from Ajellomycetaceae.</title>
        <authorList>
            <person name="Munoz J.F."/>
            <person name="Mcewen J.G."/>
            <person name="Clay O.K."/>
            <person name="Cuomo C.A."/>
        </authorList>
    </citation>
    <scope>NUCLEOTIDE SEQUENCE [LARGE SCALE GENOMIC DNA]</scope>
    <source>
        <strain evidence="1 2">UAMH5409</strain>
    </source>
</reference>
<sequence>WPQHLARRNLQHLAHISHLPDQDEKTLQEVIHLLDLLMNQAVAGLFTLNQKTQQWLKSLKASESDVQPLSHLQNSESQD</sequence>
<proteinExistence type="predicted"/>
<comment type="caution">
    <text evidence="1">The sequence shown here is derived from an EMBL/GenBank/DDBJ whole genome shotgun (WGS) entry which is preliminary data.</text>
</comment>
<protein>
    <submittedName>
        <fullName evidence="1">Uncharacterized protein</fullName>
    </submittedName>
</protein>
<evidence type="ECO:0000313" key="2">
    <source>
        <dbReference type="Proteomes" id="UP000223968"/>
    </source>
</evidence>
<organism evidence="1 2">
    <name type="scientific">Helicocarpus griseus UAMH5409</name>
    <dbReference type="NCBI Taxonomy" id="1447875"/>
    <lineage>
        <taxon>Eukaryota</taxon>
        <taxon>Fungi</taxon>
        <taxon>Dikarya</taxon>
        <taxon>Ascomycota</taxon>
        <taxon>Pezizomycotina</taxon>
        <taxon>Eurotiomycetes</taxon>
        <taxon>Eurotiomycetidae</taxon>
        <taxon>Onygenales</taxon>
        <taxon>Ajellomycetaceae</taxon>
        <taxon>Helicocarpus</taxon>
    </lineage>
</organism>
<feature type="non-terminal residue" evidence="1">
    <location>
        <position position="1"/>
    </location>
</feature>
<dbReference type="Proteomes" id="UP000223968">
    <property type="component" value="Unassembled WGS sequence"/>
</dbReference>
<dbReference type="AlphaFoldDB" id="A0A2B7WE37"/>